<dbReference type="EC" id="2.7.13.3" evidence="2"/>
<dbReference type="InterPro" id="IPR005467">
    <property type="entry name" value="His_kinase_dom"/>
</dbReference>
<reference evidence="12 13" key="1">
    <citation type="submission" date="2022-06" db="EMBL/GenBank/DDBJ databases">
        <title>Mesorhizobium sp. strain RP14 Genome sequencing and assembly.</title>
        <authorList>
            <person name="Kim I."/>
        </authorList>
    </citation>
    <scope>NUCLEOTIDE SEQUENCE [LARGE SCALE GENOMIC DNA]</scope>
    <source>
        <strain evidence="13">RP14(2022)</strain>
    </source>
</reference>
<dbReference type="SMART" id="SM00387">
    <property type="entry name" value="HATPase_c"/>
    <property type="match status" value="1"/>
</dbReference>
<keyword evidence="5" id="KW-0547">Nucleotide-binding</keyword>
<feature type="transmembrane region" description="Helical" evidence="10">
    <location>
        <begin position="164"/>
        <end position="186"/>
    </location>
</feature>
<keyword evidence="6 12" id="KW-0418">Kinase</keyword>
<evidence type="ECO:0000256" key="4">
    <source>
        <dbReference type="ARBA" id="ARBA00022679"/>
    </source>
</evidence>
<gene>
    <name evidence="12" type="ORF">NGM99_18550</name>
</gene>
<keyword evidence="10" id="KW-0812">Transmembrane</keyword>
<keyword evidence="9" id="KW-0175">Coiled coil</keyword>
<dbReference type="InterPro" id="IPR050482">
    <property type="entry name" value="Sensor_HK_TwoCompSys"/>
</dbReference>
<evidence type="ECO:0000256" key="6">
    <source>
        <dbReference type="ARBA" id="ARBA00022777"/>
    </source>
</evidence>
<organism evidence="12 13">
    <name type="scientific">Mesorhizobium liriopis</name>
    <dbReference type="NCBI Taxonomy" id="2953882"/>
    <lineage>
        <taxon>Bacteria</taxon>
        <taxon>Pseudomonadati</taxon>
        <taxon>Pseudomonadota</taxon>
        <taxon>Alphaproteobacteria</taxon>
        <taxon>Hyphomicrobiales</taxon>
        <taxon>Phyllobacteriaceae</taxon>
        <taxon>Mesorhizobium</taxon>
    </lineage>
</organism>
<dbReference type="SUPFAM" id="SSF55874">
    <property type="entry name" value="ATPase domain of HSP90 chaperone/DNA topoisomerase II/histidine kinase"/>
    <property type="match status" value="1"/>
</dbReference>
<comment type="catalytic activity">
    <reaction evidence="1">
        <text>ATP + protein L-histidine = ADP + protein N-phospho-L-histidine.</text>
        <dbReference type="EC" id="2.7.13.3"/>
    </reaction>
</comment>
<dbReference type="InterPro" id="IPR011712">
    <property type="entry name" value="Sig_transdc_His_kin_sub3_dim/P"/>
</dbReference>
<dbReference type="PROSITE" id="PS50109">
    <property type="entry name" value="HIS_KIN"/>
    <property type="match status" value="1"/>
</dbReference>
<dbReference type="RefSeq" id="WP_252821713.1">
    <property type="nucleotide sequence ID" value="NZ_JAMXQS010000009.1"/>
</dbReference>
<dbReference type="Proteomes" id="UP001205906">
    <property type="component" value="Unassembled WGS sequence"/>
</dbReference>
<evidence type="ECO:0000256" key="8">
    <source>
        <dbReference type="ARBA" id="ARBA00023012"/>
    </source>
</evidence>
<evidence type="ECO:0000256" key="1">
    <source>
        <dbReference type="ARBA" id="ARBA00000085"/>
    </source>
</evidence>
<evidence type="ECO:0000313" key="13">
    <source>
        <dbReference type="Proteomes" id="UP001205906"/>
    </source>
</evidence>
<dbReference type="PANTHER" id="PTHR24421">
    <property type="entry name" value="NITRATE/NITRITE SENSOR PROTEIN NARX-RELATED"/>
    <property type="match status" value="1"/>
</dbReference>
<evidence type="ECO:0000256" key="9">
    <source>
        <dbReference type="SAM" id="Coils"/>
    </source>
</evidence>
<dbReference type="Gene3D" id="3.30.565.10">
    <property type="entry name" value="Histidine kinase-like ATPase, C-terminal domain"/>
    <property type="match status" value="1"/>
</dbReference>
<dbReference type="Pfam" id="PF02518">
    <property type="entry name" value="HATPase_c"/>
    <property type="match status" value="1"/>
</dbReference>
<comment type="caution">
    <text evidence="12">The sequence shown here is derived from an EMBL/GenBank/DDBJ whole genome shotgun (WGS) entry which is preliminary data.</text>
</comment>
<sequence>MILAGFIVTRLIEAAVTYNAGATTALYVDSVIAPLLPNMQEKGQFGDTDIRALDETLGQGALGERLMSFRLWDRDGRIIYSSDKELTGRRFPVNSKLRDAFDGTVVAQFERAEDPESQKEKSSGRPLLEIYNPIRQPWSGEVVAVSEFYEIAEGLERTLLRAQLWSLFAVVGLTLVFFVVLSAIVLRGSRMIDTQRLSLSARVAELSRLLSQNEALRLKARQASERVSALNESHLRRVGADLHDGPAQLIAFASLRLESPLLTEPTVEDARRDKEIQAIKTSLDDAMAEIRTISHGLVLPQVEAASLSDILKTAARAHQQRTNAPVALSLPAEDFELSSSEKTCIYRFAQETLNNGYRHGGGIDQRVAASIHNSELVIEVSDAGPGFATPPEPSHGLGLAGLQDRVESLGGQFSVDSSANGTIVRMSLSKKNSGLG</sequence>
<keyword evidence="3" id="KW-0597">Phosphoprotein</keyword>
<dbReference type="InterPro" id="IPR003594">
    <property type="entry name" value="HATPase_dom"/>
</dbReference>
<dbReference type="PANTHER" id="PTHR24421:SF10">
    <property type="entry name" value="NITRATE_NITRITE SENSOR PROTEIN NARQ"/>
    <property type="match status" value="1"/>
</dbReference>
<keyword evidence="8" id="KW-0902">Two-component regulatory system</keyword>
<keyword evidence="13" id="KW-1185">Reference proteome</keyword>
<dbReference type="CDD" id="cd16917">
    <property type="entry name" value="HATPase_UhpB-NarQ-NarX-like"/>
    <property type="match status" value="1"/>
</dbReference>
<evidence type="ECO:0000313" key="12">
    <source>
        <dbReference type="EMBL" id="MCO6051789.1"/>
    </source>
</evidence>
<dbReference type="InterPro" id="IPR036890">
    <property type="entry name" value="HATPase_C_sf"/>
</dbReference>
<dbReference type="Pfam" id="PF07730">
    <property type="entry name" value="HisKA_3"/>
    <property type="match status" value="1"/>
</dbReference>
<evidence type="ECO:0000256" key="3">
    <source>
        <dbReference type="ARBA" id="ARBA00022553"/>
    </source>
</evidence>
<dbReference type="EMBL" id="JAMXQS010000009">
    <property type="protein sequence ID" value="MCO6051789.1"/>
    <property type="molecule type" value="Genomic_DNA"/>
</dbReference>
<name>A0ABT1CAE2_9HYPH</name>
<evidence type="ECO:0000259" key="11">
    <source>
        <dbReference type="PROSITE" id="PS50109"/>
    </source>
</evidence>
<keyword evidence="10" id="KW-0472">Membrane</keyword>
<protein>
    <recommendedName>
        <fullName evidence="2">histidine kinase</fullName>
        <ecNumber evidence="2">2.7.13.3</ecNumber>
    </recommendedName>
</protein>
<dbReference type="GO" id="GO:0016301">
    <property type="term" value="F:kinase activity"/>
    <property type="evidence" value="ECO:0007669"/>
    <property type="project" value="UniProtKB-KW"/>
</dbReference>
<evidence type="ECO:0000256" key="10">
    <source>
        <dbReference type="SAM" id="Phobius"/>
    </source>
</evidence>
<feature type="domain" description="Histidine kinase" evidence="11">
    <location>
        <begin position="252"/>
        <end position="432"/>
    </location>
</feature>
<evidence type="ECO:0000256" key="7">
    <source>
        <dbReference type="ARBA" id="ARBA00022840"/>
    </source>
</evidence>
<feature type="coiled-coil region" evidence="9">
    <location>
        <begin position="206"/>
        <end position="233"/>
    </location>
</feature>
<accession>A0ABT1CAE2</accession>
<keyword evidence="4" id="KW-0808">Transferase</keyword>
<evidence type="ECO:0000256" key="5">
    <source>
        <dbReference type="ARBA" id="ARBA00022741"/>
    </source>
</evidence>
<proteinExistence type="predicted"/>
<keyword evidence="7" id="KW-0067">ATP-binding</keyword>
<keyword evidence="10" id="KW-1133">Transmembrane helix</keyword>
<evidence type="ECO:0000256" key="2">
    <source>
        <dbReference type="ARBA" id="ARBA00012438"/>
    </source>
</evidence>